<dbReference type="Proteomes" id="UP000504633">
    <property type="component" value="Unplaced"/>
</dbReference>
<dbReference type="AlphaFoldDB" id="A0A6J1L4M2"/>
<keyword evidence="2" id="KW-0812">Transmembrane</keyword>
<keyword evidence="2" id="KW-0472">Membrane</keyword>
<dbReference type="GeneID" id="111593056"/>
<feature type="transmembrane region" description="Helical" evidence="2">
    <location>
        <begin position="176"/>
        <end position="198"/>
    </location>
</feature>
<feature type="transmembrane region" description="Helical" evidence="2">
    <location>
        <begin position="152"/>
        <end position="170"/>
    </location>
</feature>
<feature type="compositionally biased region" description="Basic and acidic residues" evidence="1">
    <location>
        <begin position="338"/>
        <end position="348"/>
    </location>
</feature>
<organism evidence="3 4">
    <name type="scientific">Drosophila hydei</name>
    <name type="common">Fruit fly</name>
    <dbReference type="NCBI Taxonomy" id="7224"/>
    <lineage>
        <taxon>Eukaryota</taxon>
        <taxon>Metazoa</taxon>
        <taxon>Ecdysozoa</taxon>
        <taxon>Arthropoda</taxon>
        <taxon>Hexapoda</taxon>
        <taxon>Insecta</taxon>
        <taxon>Pterygota</taxon>
        <taxon>Neoptera</taxon>
        <taxon>Endopterygota</taxon>
        <taxon>Diptera</taxon>
        <taxon>Brachycera</taxon>
        <taxon>Muscomorpha</taxon>
        <taxon>Ephydroidea</taxon>
        <taxon>Drosophilidae</taxon>
        <taxon>Drosophila</taxon>
    </lineage>
</organism>
<evidence type="ECO:0000256" key="1">
    <source>
        <dbReference type="SAM" id="MobiDB-lite"/>
    </source>
</evidence>
<evidence type="ECO:0000256" key="2">
    <source>
        <dbReference type="SAM" id="Phobius"/>
    </source>
</evidence>
<dbReference type="RefSeq" id="XP_023161398.2">
    <property type="nucleotide sequence ID" value="XM_023305630.2"/>
</dbReference>
<keyword evidence="3" id="KW-1185">Reference proteome</keyword>
<proteinExistence type="predicted"/>
<feature type="region of interest" description="Disordered" evidence="1">
    <location>
        <begin position="223"/>
        <end position="249"/>
    </location>
</feature>
<protein>
    <submittedName>
        <fullName evidence="4">Uncharacterized protein LOC111593056</fullName>
    </submittedName>
</protein>
<evidence type="ECO:0000313" key="3">
    <source>
        <dbReference type="Proteomes" id="UP000504633"/>
    </source>
</evidence>
<sequence length="348" mass="38456">MERWRDETKGNNNIKRCLDRFDLHPIGSVGIVDCSTLRAVCNSSGSGSGSGFDARSLVQLAGIHLPLYPVPKIIHSESTNSMATVHHPAHSVRSAAAAAALAVHIPSVTDSLERGKSRTSLASMSDEEIIQQNLKEILDIKSREERKANGRLVAVIVAFLVIFMAVYHAWIRKTAALAGMLVPAGIMLSYGAWVVVLAKRDKHKRAMFERHIEEVALKNKSELEEKHSRMKHAKAGNQSGGSSSASSSLQYTNELATGAKHRNRQRRHRQRQRECEVNLTELGLSADVKVHRIEAKRPSLRHKLFGQTIAHVKLLELQCDNADKTKPANSKLSTVPKLVEKKDNEPTS</sequence>
<evidence type="ECO:0000313" key="4">
    <source>
        <dbReference type="RefSeq" id="XP_023161398.2"/>
    </source>
</evidence>
<name>A0A6J1L4M2_DROHY</name>
<dbReference type="KEGG" id="dhe:111593056"/>
<accession>A0A6J1L4M2</accession>
<gene>
    <name evidence="4" type="primary">LOC111593056</name>
</gene>
<keyword evidence="2" id="KW-1133">Transmembrane helix</keyword>
<dbReference type="OMA" id="AVYHACV"/>
<dbReference type="OrthoDB" id="6737830at2759"/>
<feature type="region of interest" description="Disordered" evidence="1">
    <location>
        <begin position="324"/>
        <end position="348"/>
    </location>
</feature>
<reference evidence="4" key="1">
    <citation type="submission" date="2025-08" db="UniProtKB">
        <authorList>
            <consortium name="RefSeq"/>
        </authorList>
    </citation>
    <scope>IDENTIFICATION</scope>
    <source>
        <strain evidence="4">15085-1641.00</strain>
        <tissue evidence="4">Whole body</tissue>
    </source>
</reference>